<evidence type="ECO:0000313" key="1">
    <source>
        <dbReference type="EMBL" id="EGR28180.1"/>
    </source>
</evidence>
<gene>
    <name evidence="1" type="ORF">IMG5_181090</name>
</gene>
<reference evidence="1 2" key="1">
    <citation type="submission" date="2011-07" db="EMBL/GenBank/DDBJ databases">
        <authorList>
            <person name="Coyne R."/>
            <person name="Brami D."/>
            <person name="Johnson J."/>
            <person name="Hostetler J."/>
            <person name="Hannick L."/>
            <person name="Clark T."/>
            <person name="Cassidy-Hanley D."/>
            <person name="Inman J."/>
        </authorList>
    </citation>
    <scope>NUCLEOTIDE SEQUENCE [LARGE SCALE GENOMIC DNA]</scope>
    <source>
        <strain evidence="1 2">G5</strain>
    </source>
</reference>
<name>G0R2W9_ICHMU</name>
<dbReference type="InParanoid" id="G0R2W9"/>
<dbReference type="SUPFAM" id="SSF57845">
    <property type="entry name" value="B-box zinc-binding domain"/>
    <property type="match status" value="1"/>
</dbReference>
<accession>G0R2W9</accession>
<dbReference type="RefSeq" id="XP_004027525.1">
    <property type="nucleotide sequence ID" value="XM_004027476.1"/>
</dbReference>
<protein>
    <recommendedName>
        <fullName evidence="3">B30.2/SPRY domain-containing protein</fullName>
    </recommendedName>
</protein>
<organism evidence="1 2">
    <name type="scientific">Ichthyophthirius multifiliis</name>
    <name type="common">White spot disease agent</name>
    <name type="synonym">Ich</name>
    <dbReference type="NCBI Taxonomy" id="5932"/>
    <lineage>
        <taxon>Eukaryota</taxon>
        <taxon>Sar</taxon>
        <taxon>Alveolata</taxon>
        <taxon>Ciliophora</taxon>
        <taxon>Intramacronucleata</taxon>
        <taxon>Oligohymenophorea</taxon>
        <taxon>Hymenostomatida</taxon>
        <taxon>Ophryoglenina</taxon>
        <taxon>Ichthyophthirius</taxon>
    </lineage>
</organism>
<dbReference type="InterPro" id="IPR013320">
    <property type="entry name" value="ConA-like_dom_sf"/>
</dbReference>
<dbReference type="OrthoDB" id="293697at2759"/>
<dbReference type="GeneID" id="14904302"/>
<dbReference type="EMBL" id="GL984282">
    <property type="protein sequence ID" value="EGR28180.1"/>
    <property type="molecule type" value="Genomic_DNA"/>
</dbReference>
<evidence type="ECO:0008006" key="3">
    <source>
        <dbReference type="Google" id="ProtNLM"/>
    </source>
</evidence>
<dbReference type="SUPFAM" id="SSF49899">
    <property type="entry name" value="Concanavalin A-like lectins/glucanases"/>
    <property type="match status" value="1"/>
</dbReference>
<sequence length="821" mass="95567">MRKHQVEFPTKNQSRQLKKEIFQYFKSNRETFCFSYEWILGQVQPKTESLYIQNMFRFYTQGVVRRHDLYLKKVITLGDKQYIIKMESYGDSKKMRMQIGVNPLAYSFGKVMLDYKLRFYNHVTFKEENIIEAVTPTPQGLPVNEQNEQNLDELYRDGMRMVVLPVSKLIVLLEIKSAYSNHQNENIITAFHKSQTDSSFFSQVRYVHNEKMFFLQALNKTDTICVFTQLFEGPPAEFLVWNVSKKQDGLIPIFRLSEPLEGSIQDIFSFGGNEAGMLINLKKGNFPILKVFDYTKSPAQEKTSILDVISVKQNSLGGSNNFCLQEVYLTDVENQKIVWQRFGQGGSYFDVYNPVSNKITFQYLESESDDENQDDGMVDESRYDYNKVTSQDGKYILSYQSRLWKQKAQQCIYYRKKIFLSIMGRVSERKKCQNGKLHQGECLNFICYDPECKNNGILCSICRIESHQNHKTIPLKLFLSDITNKIQNNQKKNIKLDYLLNQLEKLNQQILYSLKETVENMAQQIKLFETECSDTIKRIREKITQQHFMNENMPKVIESIKNGEYTDVDIFKSECKSIVESISYKENKGFEIDIKPEKYIDSFSRTEQECIKTIKKASDQFIQQIKSLQNTLQNVGNQAFQNLVQFSFSQTLKSSTITLIDQKISTQTQNQDGENRFALLEPVLQLNKTAKFAFQVKNTTSWVGLGICLKNILQKRNFKFDYNNTGNGTYLVSSNGYTWSHSSKDDNRQRKGFGFENDSVVICIFDPVKKVIRFKKHKGQQIVCLNVDIPENENVYACVNLCNKNDSIEIINDAEILKEDF</sequence>
<proteinExistence type="predicted"/>
<dbReference type="AlphaFoldDB" id="G0R2W9"/>
<evidence type="ECO:0000313" key="2">
    <source>
        <dbReference type="Proteomes" id="UP000008983"/>
    </source>
</evidence>
<dbReference type="eggNOG" id="ENOG502SJJH">
    <property type="taxonomic scope" value="Eukaryota"/>
</dbReference>
<dbReference type="Proteomes" id="UP000008983">
    <property type="component" value="Unassembled WGS sequence"/>
</dbReference>
<keyword evidence="2" id="KW-1185">Reference proteome</keyword>